<dbReference type="CDD" id="cd02619">
    <property type="entry name" value="Peptidase_C1"/>
    <property type="match status" value="1"/>
</dbReference>
<dbReference type="GO" id="GO:0006508">
    <property type="term" value="P:proteolysis"/>
    <property type="evidence" value="ECO:0007669"/>
    <property type="project" value="UniProtKB-KW"/>
</dbReference>
<dbReference type="InterPro" id="IPR038765">
    <property type="entry name" value="Papain-like_cys_pep_sf"/>
</dbReference>
<evidence type="ECO:0000313" key="2">
    <source>
        <dbReference type="EMBL" id="MDR7361328.1"/>
    </source>
</evidence>
<dbReference type="RefSeq" id="WP_310299133.1">
    <property type="nucleotide sequence ID" value="NZ_BAAAPS010000014.1"/>
</dbReference>
<dbReference type="SMART" id="SM00645">
    <property type="entry name" value="Pept_C1"/>
    <property type="match status" value="1"/>
</dbReference>
<gene>
    <name evidence="2" type="ORF">J2S63_000881</name>
</gene>
<sequence length="262" mass="29102">MATTETHRRICNLVPSKGTDRDWTFDDAVAGGMVAARAALPEAHDLRETWWKVGDQGYTGSCVGWATADGVGRWLMVTAGKITQRQRLSPRFVWMASKETDEFRDRPTSFVEESGTSLKAAMDVARKYGYVMEKDLPFEVETAMFTGPENALYAGASGRRVSYVNLGLDLQRWKRWLVHKGPILAGLWVDDAWMSLGADGLLDEWGGGTYGGHAVTIVGYRADGRFIVRNSWGRSWGHRGFAYVTPAYLHAGFYPESYGATV</sequence>
<dbReference type="InterPro" id="IPR000668">
    <property type="entry name" value="Peptidase_C1A_C"/>
</dbReference>
<dbReference type="GO" id="GO:0008233">
    <property type="term" value="F:peptidase activity"/>
    <property type="evidence" value="ECO:0007669"/>
    <property type="project" value="UniProtKB-KW"/>
</dbReference>
<accession>A0ABU2BRR4</accession>
<comment type="caution">
    <text evidence="2">The sequence shown here is derived from an EMBL/GenBank/DDBJ whole genome shotgun (WGS) entry which is preliminary data.</text>
</comment>
<keyword evidence="2" id="KW-0378">Hydrolase</keyword>
<dbReference type="Gene3D" id="3.90.70.10">
    <property type="entry name" value="Cysteine proteinases"/>
    <property type="match status" value="1"/>
</dbReference>
<keyword evidence="2" id="KW-0645">Protease</keyword>
<dbReference type="Pfam" id="PF00112">
    <property type="entry name" value="Peptidase_C1"/>
    <property type="match status" value="1"/>
</dbReference>
<evidence type="ECO:0000313" key="3">
    <source>
        <dbReference type="Proteomes" id="UP001183648"/>
    </source>
</evidence>
<reference evidence="2 3" key="1">
    <citation type="submission" date="2023-07" db="EMBL/GenBank/DDBJ databases">
        <title>Sequencing the genomes of 1000 actinobacteria strains.</title>
        <authorList>
            <person name="Klenk H.-P."/>
        </authorList>
    </citation>
    <scope>NUCLEOTIDE SEQUENCE [LARGE SCALE GENOMIC DNA]</scope>
    <source>
        <strain evidence="2 3">DSM 19426</strain>
    </source>
</reference>
<evidence type="ECO:0000259" key="1">
    <source>
        <dbReference type="SMART" id="SM00645"/>
    </source>
</evidence>
<dbReference type="SUPFAM" id="SSF54001">
    <property type="entry name" value="Cysteine proteinases"/>
    <property type="match status" value="1"/>
</dbReference>
<proteinExistence type="predicted"/>
<protein>
    <submittedName>
        <fullName evidence="2">C1A family cysteine protease</fullName>
    </submittedName>
</protein>
<dbReference type="Proteomes" id="UP001183648">
    <property type="component" value="Unassembled WGS sequence"/>
</dbReference>
<feature type="domain" description="Peptidase C1A papain C-terminal" evidence="1">
    <location>
        <begin position="40"/>
        <end position="261"/>
    </location>
</feature>
<keyword evidence="3" id="KW-1185">Reference proteome</keyword>
<organism evidence="2 3">
    <name type="scientific">Nocardioides marmoribigeumensis</name>
    <dbReference type="NCBI Taxonomy" id="433649"/>
    <lineage>
        <taxon>Bacteria</taxon>
        <taxon>Bacillati</taxon>
        <taxon>Actinomycetota</taxon>
        <taxon>Actinomycetes</taxon>
        <taxon>Propionibacteriales</taxon>
        <taxon>Nocardioidaceae</taxon>
        <taxon>Nocardioides</taxon>
    </lineage>
</organism>
<dbReference type="EMBL" id="JAVDYG010000001">
    <property type="protein sequence ID" value="MDR7361328.1"/>
    <property type="molecule type" value="Genomic_DNA"/>
</dbReference>
<name>A0ABU2BRR4_9ACTN</name>